<keyword evidence="5 8" id="KW-1133">Transmembrane helix</keyword>
<protein>
    <recommendedName>
        <fullName evidence="11">Major facilitator superfamily (MFS) profile domain-containing protein</fullName>
    </recommendedName>
</protein>
<gene>
    <name evidence="9" type="ORF">DH2020_015853</name>
</gene>
<feature type="transmembrane region" description="Helical" evidence="8">
    <location>
        <begin position="338"/>
        <end position="359"/>
    </location>
</feature>
<feature type="transmembrane region" description="Helical" evidence="8">
    <location>
        <begin position="112"/>
        <end position="133"/>
    </location>
</feature>
<evidence type="ECO:0000256" key="3">
    <source>
        <dbReference type="ARBA" id="ARBA00022448"/>
    </source>
</evidence>
<dbReference type="InterPro" id="IPR045262">
    <property type="entry name" value="STP/PLT_plant"/>
</dbReference>
<dbReference type="SUPFAM" id="SSF103473">
    <property type="entry name" value="MFS general substrate transporter"/>
    <property type="match status" value="1"/>
</dbReference>
<comment type="similarity">
    <text evidence="2">Belongs to the major facilitator superfamily. Sugar transporter (TC 2.A.1.1) family.</text>
</comment>
<sequence length="378" mass="41252">MKDCSKFLPGGPSAPEEPRLHRRFTIYDNVGLHYLYARSILMGLRANFGVLFSRDARPASASASLMIAPVYAAEISSTHTRDFCRRCGNRISVGILLGYISNNLFANLRLELGWRIMLGIAAIPSLFLAIGILKMPESPRWLIMQGRVGEAKKILCVETIADQANPDGSADVDRGGWRAFLEHATGTGGCYTLRPENFQKAGVTARRKLLLATVGVGLTADIYNHIHFHNRQGRPSETAAFQHRRMIVALTGAGHLSDGGGEGRAKLIWALVLSLIFVYMFLMFFNIGLCPVCWVYSSEIFPTRLRAAGASVSVAVNRLMNATVSMSFFVAVVGNNDWWGVLFVCQRGGGGLVFCFLLLAGDQGAELGGDGGGFQQKW</sequence>
<accession>A0ABR0WUD0</accession>
<evidence type="ECO:0000256" key="6">
    <source>
        <dbReference type="ARBA" id="ARBA00023136"/>
    </source>
</evidence>
<evidence type="ECO:0000256" key="2">
    <source>
        <dbReference type="ARBA" id="ARBA00010992"/>
    </source>
</evidence>
<dbReference type="Pfam" id="PF00083">
    <property type="entry name" value="Sugar_tr"/>
    <property type="match status" value="2"/>
</dbReference>
<dbReference type="InterPro" id="IPR036259">
    <property type="entry name" value="MFS_trans_sf"/>
</dbReference>
<organism evidence="9 10">
    <name type="scientific">Rehmannia glutinosa</name>
    <name type="common">Chinese foxglove</name>
    <dbReference type="NCBI Taxonomy" id="99300"/>
    <lineage>
        <taxon>Eukaryota</taxon>
        <taxon>Viridiplantae</taxon>
        <taxon>Streptophyta</taxon>
        <taxon>Embryophyta</taxon>
        <taxon>Tracheophyta</taxon>
        <taxon>Spermatophyta</taxon>
        <taxon>Magnoliopsida</taxon>
        <taxon>eudicotyledons</taxon>
        <taxon>Gunneridae</taxon>
        <taxon>Pentapetalae</taxon>
        <taxon>asterids</taxon>
        <taxon>lamiids</taxon>
        <taxon>Lamiales</taxon>
        <taxon>Orobanchaceae</taxon>
        <taxon>Rehmannieae</taxon>
        <taxon>Rehmannia</taxon>
    </lineage>
</organism>
<keyword evidence="4 8" id="KW-0812">Transmembrane</keyword>
<dbReference type="Gene3D" id="1.20.1250.20">
    <property type="entry name" value="MFS general substrate transporter like domains"/>
    <property type="match status" value="2"/>
</dbReference>
<evidence type="ECO:0000256" key="1">
    <source>
        <dbReference type="ARBA" id="ARBA00004370"/>
    </source>
</evidence>
<name>A0ABR0WUD0_REHGL</name>
<feature type="transmembrane region" description="Helical" evidence="8">
    <location>
        <begin position="267"/>
        <end position="296"/>
    </location>
</feature>
<evidence type="ECO:0008006" key="11">
    <source>
        <dbReference type="Google" id="ProtNLM"/>
    </source>
</evidence>
<evidence type="ECO:0000313" key="10">
    <source>
        <dbReference type="Proteomes" id="UP001318860"/>
    </source>
</evidence>
<keyword evidence="6 8" id="KW-0472">Membrane</keyword>
<dbReference type="InterPro" id="IPR005828">
    <property type="entry name" value="MFS_sugar_transport-like"/>
</dbReference>
<proteinExistence type="inferred from homology"/>
<dbReference type="PANTHER" id="PTHR23500:SF453">
    <property type="entry name" value="POLYOL TRANSPORTER 3-RELATED"/>
    <property type="match status" value="1"/>
</dbReference>
<feature type="transmembrane region" description="Helical" evidence="8">
    <location>
        <begin position="308"/>
        <end position="332"/>
    </location>
</feature>
<evidence type="ECO:0000256" key="4">
    <source>
        <dbReference type="ARBA" id="ARBA00022692"/>
    </source>
</evidence>
<keyword evidence="10" id="KW-1185">Reference proteome</keyword>
<keyword evidence="3" id="KW-0813">Transport</keyword>
<dbReference type="EMBL" id="JABTTQ020000008">
    <property type="protein sequence ID" value="KAK6150921.1"/>
    <property type="molecule type" value="Genomic_DNA"/>
</dbReference>
<dbReference type="PANTHER" id="PTHR23500">
    <property type="entry name" value="SOLUTE CARRIER FAMILY 2, FACILITATED GLUCOSE TRANSPORTER"/>
    <property type="match status" value="1"/>
</dbReference>
<comment type="similarity">
    <text evidence="7">Belongs to the major facilitator superfamily. Phosphate:H(+) symporter (TC 2.A.1.9) family.</text>
</comment>
<comment type="caution">
    <text evidence="9">The sequence shown here is derived from an EMBL/GenBank/DDBJ whole genome shotgun (WGS) entry which is preliminary data.</text>
</comment>
<dbReference type="Proteomes" id="UP001318860">
    <property type="component" value="Unassembled WGS sequence"/>
</dbReference>
<comment type="subcellular location">
    <subcellularLocation>
        <location evidence="1">Membrane</location>
    </subcellularLocation>
</comment>
<evidence type="ECO:0000313" key="9">
    <source>
        <dbReference type="EMBL" id="KAK6150921.1"/>
    </source>
</evidence>
<evidence type="ECO:0000256" key="7">
    <source>
        <dbReference type="ARBA" id="ARBA00044504"/>
    </source>
</evidence>
<evidence type="ECO:0000256" key="8">
    <source>
        <dbReference type="SAM" id="Phobius"/>
    </source>
</evidence>
<evidence type="ECO:0000256" key="5">
    <source>
        <dbReference type="ARBA" id="ARBA00022989"/>
    </source>
</evidence>
<reference evidence="9 10" key="1">
    <citation type="journal article" date="2021" name="Comput. Struct. Biotechnol. J.">
        <title>De novo genome assembly of the potent medicinal plant Rehmannia glutinosa using nanopore technology.</title>
        <authorList>
            <person name="Ma L."/>
            <person name="Dong C."/>
            <person name="Song C."/>
            <person name="Wang X."/>
            <person name="Zheng X."/>
            <person name="Niu Y."/>
            <person name="Chen S."/>
            <person name="Feng W."/>
        </authorList>
    </citation>
    <scope>NUCLEOTIDE SEQUENCE [LARGE SCALE GENOMIC DNA]</scope>
    <source>
        <strain evidence="9">DH-2019</strain>
    </source>
</reference>